<gene>
    <name evidence="3" type="ORF">EQU24_00320</name>
</gene>
<evidence type="ECO:0000259" key="2">
    <source>
        <dbReference type="PROSITE" id="PS51648"/>
    </source>
</evidence>
<name>A0A4P9UIB3_METBY</name>
<dbReference type="EMBL" id="CP035467">
    <property type="protein sequence ID" value="QCW80872.1"/>
    <property type="molecule type" value="Genomic_DNA"/>
</dbReference>
<proteinExistence type="inferred from homology"/>
<dbReference type="HAMAP" id="MF_01866">
    <property type="entry name" value="UPF0745"/>
    <property type="match status" value="1"/>
</dbReference>
<dbReference type="KEGG" id="mbur:EQU24_00320"/>
<sequence>MQCFIYKSLKKEELYLYIDKKDDFTEVPDTLFKSMSPMQFVMELELTSDRKLAREDSGKVIESLKAKGFFVQMPPILLSGGGKIQ</sequence>
<reference evidence="4" key="1">
    <citation type="journal article" date="2019" name="J. Bacteriol.">
        <title>A Mutagenic Screen Identifies a TonB-Dependent Receptor Required for the Lanthanide Metal Switch in the Type I Methanotroph 'Methylotuvimicrobium buryatense' 5GB1C.</title>
        <authorList>
            <person name="Groom J.D."/>
            <person name="Ford S.M."/>
            <person name="Pesesky M.W."/>
            <person name="Lidstrom M.E."/>
        </authorList>
    </citation>
    <scope>NUCLEOTIDE SEQUENCE [LARGE SCALE GENOMIC DNA]</scope>
    <source>
        <strain evidence="4">5GB1C</strain>
    </source>
</reference>
<dbReference type="RefSeq" id="WP_014146576.1">
    <property type="nucleotide sequence ID" value="NZ_CP035467.1"/>
</dbReference>
<dbReference type="SUPFAM" id="SSF160191">
    <property type="entry name" value="YcgL-like"/>
    <property type="match status" value="1"/>
</dbReference>
<dbReference type="OrthoDB" id="7062382at2"/>
<evidence type="ECO:0000256" key="1">
    <source>
        <dbReference type="HAMAP-Rule" id="MF_01866"/>
    </source>
</evidence>
<protein>
    <recommendedName>
        <fullName evidence="1">YcgL domain-containing protein EQU24_00320</fullName>
    </recommendedName>
</protein>
<dbReference type="PANTHER" id="PTHR38109">
    <property type="entry name" value="PROTEIN YCGL"/>
    <property type="match status" value="1"/>
</dbReference>
<dbReference type="Gene3D" id="3.10.510.20">
    <property type="entry name" value="YcgL domain"/>
    <property type="match status" value="1"/>
</dbReference>
<dbReference type="STRING" id="675511.GCA_000341735_02938"/>
<keyword evidence="4" id="KW-1185">Reference proteome</keyword>
<dbReference type="InterPro" id="IPR038068">
    <property type="entry name" value="YcgL-like_sf"/>
</dbReference>
<evidence type="ECO:0000313" key="4">
    <source>
        <dbReference type="Proteomes" id="UP000305881"/>
    </source>
</evidence>
<dbReference type="Proteomes" id="UP000305881">
    <property type="component" value="Chromosome"/>
</dbReference>
<dbReference type="PANTHER" id="PTHR38109:SF1">
    <property type="entry name" value="PROTEIN YCGL"/>
    <property type="match status" value="1"/>
</dbReference>
<organism evidence="3 4">
    <name type="scientific">Methylotuvimicrobium buryatense</name>
    <name type="common">Methylomicrobium buryatense</name>
    <dbReference type="NCBI Taxonomy" id="95641"/>
    <lineage>
        <taxon>Bacteria</taxon>
        <taxon>Pseudomonadati</taxon>
        <taxon>Pseudomonadota</taxon>
        <taxon>Gammaproteobacteria</taxon>
        <taxon>Methylococcales</taxon>
        <taxon>Methylococcaceae</taxon>
        <taxon>Methylotuvimicrobium</taxon>
    </lineage>
</organism>
<dbReference type="InterPro" id="IPR027354">
    <property type="entry name" value="YcgL_dom"/>
</dbReference>
<accession>A0A4P9UIB3</accession>
<dbReference type="Pfam" id="PF05166">
    <property type="entry name" value="YcgL"/>
    <property type="match status" value="1"/>
</dbReference>
<evidence type="ECO:0000313" key="3">
    <source>
        <dbReference type="EMBL" id="QCW80872.1"/>
    </source>
</evidence>
<feature type="domain" description="YcgL" evidence="2">
    <location>
        <begin position="1"/>
        <end position="85"/>
    </location>
</feature>
<dbReference type="AlphaFoldDB" id="A0A4P9UIB3"/>
<dbReference type="PROSITE" id="PS51648">
    <property type="entry name" value="YCGL"/>
    <property type="match status" value="1"/>
</dbReference>